<evidence type="ECO:0000313" key="1">
    <source>
        <dbReference type="EMBL" id="GBL87447.1"/>
    </source>
</evidence>
<dbReference type="Proteomes" id="UP000499080">
    <property type="component" value="Unassembled WGS sequence"/>
</dbReference>
<organism evidence="1 2">
    <name type="scientific">Araneus ventricosus</name>
    <name type="common">Orbweaver spider</name>
    <name type="synonym">Epeira ventricosa</name>
    <dbReference type="NCBI Taxonomy" id="182803"/>
    <lineage>
        <taxon>Eukaryota</taxon>
        <taxon>Metazoa</taxon>
        <taxon>Ecdysozoa</taxon>
        <taxon>Arthropoda</taxon>
        <taxon>Chelicerata</taxon>
        <taxon>Arachnida</taxon>
        <taxon>Araneae</taxon>
        <taxon>Araneomorphae</taxon>
        <taxon>Entelegynae</taxon>
        <taxon>Araneoidea</taxon>
        <taxon>Araneidae</taxon>
        <taxon>Araneus</taxon>
    </lineage>
</organism>
<dbReference type="EMBL" id="BGPR01000053">
    <property type="protein sequence ID" value="GBL87447.1"/>
    <property type="molecule type" value="Genomic_DNA"/>
</dbReference>
<name>A0A4Y2B6P2_ARAVE</name>
<dbReference type="AlphaFoldDB" id="A0A4Y2B6P2"/>
<sequence length="124" mass="14473">MTTQMLRRNFSDVWFVNAKESRIGALFSYILHELGAQFLSEDSLKTLKVMIRRVIQKFEQKWLKLHSHSENFLKTNSSWLDKCISFSDIATGSIETILNPGRVEEPTDHKKTLKVRGFNTSWTH</sequence>
<accession>A0A4Y2B6P2</accession>
<protein>
    <submittedName>
        <fullName evidence="1">Uncharacterized protein</fullName>
    </submittedName>
</protein>
<gene>
    <name evidence="1" type="ORF">AVEN_118382_1</name>
</gene>
<reference evidence="1 2" key="1">
    <citation type="journal article" date="2019" name="Sci. Rep.">
        <title>Orb-weaving spider Araneus ventricosus genome elucidates the spidroin gene catalogue.</title>
        <authorList>
            <person name="Kono N."/>
            <person name="Nakamura H."/>
            <person name="Ohtoshi R."/>
            <person name="Moran D.A.P."/>
            <person name="Shinohara A."/>
            <person name="Yoshida Y."/>
            <person name="Fujiwara M."/>
            <person name="Mori M."/>
            <person name="Tomita M."/>
            <person name="Arakawa K."/>
        </authorList>
    </citation>
    <scope>NUCLEOTIDE SEQUENCE [LARGE SCALE GENOMIC DNA]</scope>
</reference>
<comment type="caution">
    <text evidence="1">The sequence shown here is derived from an EMBL/GenBank/DDBJ whole genome shotgun (WGS) entry which is preliminary data.</text>
</comment>
<proteinExistence type="predicted"/>
<keyword evidence="2" id="KW-1185">Reference proteome</keyword>
<evidence type="ECO:0000313" key="2">
    <source>
        <dbReference type="Proteomes" id="UP000499080"/>
    </source>
</evidence>